<organism evidence="5 6">
    <name type="scientific">Postia placenta MAD-698-R-SB12</name>
    <dbReference type="NCBI Taxonomy" id="670580"/>
    <lineage>
        <taxon>Eukaryota</taxon>
        <taxon>Fungi</taxon>
        <taxon>Dikarya</taxon>
        <taxon>Basidiomycota</taxon>
        <taxon>Agaricomycotina</taxon>
        <taxon>Agaricomycetes</taxon>
        <taxon>Polyporales</taxon>
        <taxon>Adustoporiaceae</taxon>
        <taxon>Rhodonia</taxon>
    </lineage>
</organism>
<keyword evidence="3" id="KW-0560">Oxidoreductase</keyword>
<feature type="domain" description="FAD-binding" evidence="4">
    <location>
        <begin position="5"/>
        <end position="346"/>
    </location>
</feature>
<evidence type="ECO:0000313" key="5">
    <source>
        <dbReference type="EMBL" id="OSX64026.1"/>
    </source>
</evidence>
<dbReference type="GO" id="GO:0016491">
    <property type="term" value="F:oxidoreductase activity"/>
    <property type="evidence" value="ECO:0007669"/>
    <property type="project" value="UniProtKB-KW"/>
</dbReference>
<sequence length="353" mass="38899">MSRKFTVAICGGGVGGLVCAVALSRYPDIQVDIYEAAHQLAEIGAGIGMWARTWRIMQQLGLDRDLAGIAKASSDMQPQVSFHFRKGDQEEGKDFYTLVTPGGMIPFHRPEFQSVLLRHVSPQCRTHTSKRLKSYTHLPIGHGAPSTSPITLHFIDGTSASCDLLVGADGVKSATRATMVRELASQAAAAGRHDQAEELQRTQPLWSGIYAYRAIIPMETLRMQSPGHRLLTDPMFYFGKDTQLTTYPISNGTILNVAAFHTQYDLEDTKLDGSWTENIPREAVLRDFSEWEPEIQTLFQSIPQFNRWAVVTAPRLPTFVCGRVALLGDAAHAMVPFQGSGAGQAIEVSLRRD</sequence>
<keyword evidence="6" id="KW-1185">Reference proteome</keyword>
<dbReference type="Pfam" id="PF01494">
    <property type="entry name" value="FAD_binding_3"/>
    <property type="match status" value="1"/>
</dbReference>
<dbReference type="GeneID" id="36323642"/>
<keyword evidence="2" id="KW-0274">FAD</keyword>
<dbReference type="InterPro" id="IPR051104">
    <property type="entry name" value="FAD_monoxygenase"/>
</dbReference>
<dbReference type="PANTHER" id="PTHR46720">
    <property type="entry name" value="HYDROXYLASE, PUTATIVE (AFU_ORTHOLOGUE AFUA_3G01460)-RELATED"/>
    <property type="match status" value="1"/>
</dbReference>
<dbReference type="PANTHER" id="PTHR46720:SF3">
    <property type="entry name" value="FAD-BINDING DOMAIN-CONTAINING PROTEIN-RELATED"/>
    <property type="match status" value="1"/>
</dbReference>
<dbReference type="InterPro" id="IPR002938">
    <property type="entry name" value="FAD-bd"/>
</dbReference>
<proteinExistence type="predicted"/>
<dbReference type="EMBL" id="KZ110594">
    <property type="protein sequence ID" value="OSX64026.1"/>
    <property type="molecule type" value="Genomic_DNA"/>
</dbReference>
<dbReference type="SUPFAM" id="SSF54373">
    <property type="entry name" value="FAD-linked reductases, C-terminal domain"/>
    <property type="match status" value="1"/>
</dbReference>
<dbReference type="InterPro" id="IPR036188">
    <property type="entry name" value="FAD/NAD-bd_sf"/>
</dbReference>
<dbReference type="SUPFAM" id="SSF51905">
    <property type="entry name" value="FAD/NAD(P)-binding domain"/>
    <property type="match status" value="1"/>
</dbReference>
<dbReference type="PRINTS" id="PR00420">
    <property type="entry name" value="RNGMNOXGNASE"/>
</dbReference>
<gene>
    <name evidence="5" type="ORF">POSPLADRAFT_1045160</name>
</gene>
<evidence type="ECO:0000259" key="4">
    <source>
        <dbReference type="Pfam" id="PF01494"/>
    </source>
</evidence>
<dbReference type="STRING" id="670580.A0A1X6N6B9"/>
<dbReference type="GO" id="GO:0044550">
    <property type="term" value="P:secondary metabolite biosynthetic process"/>
    <property type="evidence" value="ECO:0007669"/>
    <property type="project" value="TreeGrafter"/>
</dbReference>
<keyword evidence="1" id="KW-0285">Flavoprotein</keyword>
<dbReference type="OrthoDB" id="417877at2759"/>
<protein>
    <recommendedName>
        <fullName evidence="4">FAD-binding domain-containing protein</fullName>
    </recommendedName>
</protein>
<dbReference type="RefSeq" id="XP_024340820.1">
    <property type="nucleotide sequence ID" value="XM_024478692.1"/>
</dbReference>
<evidence type="ECO:0000256" key="1">
    <source>
        <dbReference type="ARBA" id="ARBA00022630"/>
    </source>
</evidence>
<name>A0A1X6N6B9_9APHY</name>
<evidence type="ECO:0000256" key="2">
    <source>
        <dbReference type="ARBA" id="ARBA00022827"/>
    </source>
</evidence>
<dbReference type="AlphaFoldDB" id="A0A1X6N6B9"/>
<dbReference type="Proteomes" id="UP000194127">
    <property type="component" value="Unassembled WGS sequence"/>
</dbReference>
<evidence type="ECO:0000313" key="6">
    <source>
        <dbReference type="Proteomes" id="UP000194127"/>
    </source>
</evidence>
<reference evidence="5 6" key="1">
    <citation type="submission" date="2017-04" db="EMBL/GenBank/DDBJ databases">
        <title>Genome Sequence of the Model Brown-Rot Fungus Postia placenta SB12.</title>
        <authorList>
            <consortium name="DOE Joint Genome Institute"/>
            <person name="Gaskell J."/>
            <person name="Kersten P."/>
            <person name="Larrondo L.F."/>
            <person name="Canessa P."/>
            <person name="Martinez D."/>
            <person name="Hibbett D."/>
            <person name="Schmoll M."/>
            <person name="Kubicek C.P."/>
            <person name="Martinez A.T."/>
            <person name="Yadav J."/>
            <person name="Master E."/>
            <person name="Magnuson J.K."/>
            <person name="James T."/>
            <person name="Yaver D."/>
            <person name="Berka R."/>
            <person name="Labutti K."/>
            <person name="Lipzen A."/>
            <person name="Aerts A."/>
            <person name="Barry K."/>
            <person name="Henrissat B."/>
            <person name="Blanchette R."/>
            <person name="Grigoriev I."/>
            <person name="Cullen D."/>
        </authorList>
    </citation>
    <scope>NUCLEOTIDE SEQUENCE [LARGE SCALE GENOMIC DNA]</scope>
    <source>
        <strain evidence="5 6">MAD-698-R-SB12</strain>
    </source>
</reference>
<dbReference type="GO" id="GO:0071949">
    <property type="term" value="F:FAD binding"/>
    <property type="evidence" value="ECO:0007669"/>
    <property type="project" value="InterPro"/>
</dbReference>
<dbReference type="Gene3D" id="3.50.50.60">
    <property type="entry name" value="FAD/NAD(P)-binding domain"/>
    <property type="match status" value="1"/>
</dbReference>
<evidence type="ECO:0000256" key="3">
    <source>
        <dbReference type="ARBA" id="ARBA00023002"/>
    </source>
</evidence>
<accession>A0A1X6N6B9</accession>